<dbReference type="EMBL" id="JACCJZ010000003">
    <property type="protein sequence ID" value="NYZ61284.1"/>
    <property type="molecule type" value="Genomic_DNA"/>
</dbReference>
<dbReference type="AlphaFoldDB" id="A0A7Z0QMG7"/>
<accession>A0A7Z0QMG7</accession>
<keyword evidence="2" id="KW-1185">Reference proteome</keyword>
<protein>
    <submittedName>
        <fullName evidence="1">Uncharacterized protein</fullName>
    </submittedName>
</protein>
<sequence>MQNRRAPAHVPTTPDGRYIVVRGRLWRTSNPHLSEAERSTWVGRLMEARRAVKAAKAGNGADALAKARSEVDAAKRALGERGPVWWDDGAADYTRRLVKNSPYAAWYDTQLVRAAS</sequence>
<organism evidence="1 2">
    <name type="scientific">Luteimonas deserti</name>
    <dbReference type="NCBI Taxonomy" id="2752306"/>
    <lineage>
        <taxon>Bacteria</taxon>
        <taxon>Pseudomonadati</taxon>
        <taxon>Pseudomonadota</taxon>
        <taxon>Gammaproteobacteria</taxon>
        <taxon>Lysobacterales</taxon>
        <taxon>Lysobacteraceae</taxon>
        <taxon>Luteimonas</taxon>
    </lineage>
</organism>
<name>A0A7Z0QMG7_9GAMM</name>
<evidence type="ECO:0000313" key="2">
    <source>
        <dbReference type="Proteomes" id="UP000589896"/>
    </source>
</evidence>
<reference evidence="1 2" key="1">
    <citation type="submission" date="2020-07" db="EMBL/GenBank/DDBJ databases">
        <title>isolation of Luteimonas sp. SJ-16.</title>
        <authorList>
            <person name="Huang X.-X."/>
            <person name="Xu L."/>
            <person name="Sun J.-Q."/>
        </authorList>
    </citation>
    <scope>NUCLEOTIDE SEQUENCE [LARGE SCALE GENOMIC DNA]</scope>
    <source>
        <strain evidence="1 2">SJ-16</strain>
    </source>
</reference>
<proteinExistence type="predicted"/>
<dbReference type="RefSeq" id="WP_180543059.1">
    <property type="nucleotide sequence ID" value="NZ_JACCJZ010000003.1"/>
</dbReference>
<dbReference type="Proteomes" id="UP000589896">
    <property type="component" value="Unassembled WGS sequence"/>
</dbReference>
<gene>
    <name evidence="1" type="ORF">H0E82_00705</name>
</gene>
<comment type="caution">
    <text evidence="1">The sequence shown here is derived from an EMBL/GenBank/DDBJ whole genome shotgun (WGS) entry which is preliminary data.</text>
</comment>
<evidence type="ECO:0000313" key="1">
    <source>
        <dbReference type="EMBL" id="NYZ61284.1"/>
    </source>
</evidence>